<evidence type="ECO:0000313" key="10">
    <source>
        <dbReference type="Proteomes" id="UP000195062"/>
    </source>
</evidence>
<feature type="transmembrane region" description="Helical" evidence="8">
    <location>
        <begin position="122"/>
        <end position="142"/>
    </location>
</feature>
<evidence type="ECO:0000256" key="2">
    <source>
        <dbReference type="ARBA" id="ARBA00007935"/>
    </source>
</evidence>
<keyword evidence="6 8" id="KW-1133">Transmembrane helix</keyword>
<keyword evidence="3" id="KW-0813">Transport</keyword>
<evidence type="ECO:0000256" key="7">
    <source>
        <dbReference type="ARBA" id="ARBA00023136"/>
    </source>
</evidence>
<dbReference type="EMBL" id="MDHH01000001">
    <property type="protein sequence ID" value="OUE05050.1"/>
    <property type="molecule type" value="Genomic_DNA"/>
</dbReference>
<feature type="transmembrane region" description="Helical" evidence="8">
    <location>
        <begin position="194"/>
        <end position="216"/>
    </location>
</feature>
<feature type="transmembrane region" description="Helical" evidence="8">
    <location>
        <begin position="154"/>
        <end position="174"/>
    </location>
</feature>
<feature type="transmembrane region" description="Helical" evidence="8">
    <location>
        <begin position="244"/>
        <end position="265"/>
    </location>
</feature>
<name>A0A251XNT1_CLAMM</name>
<evidence type="ECO:0000256" key="8">
    <source>
        <dbReference type="SAM" id="Phobius"/>
    </source>
</evidence>
<evidence type="ECO:0000256" key="4">
    <source>
        <dbReference type="ARBA" id="ARBA00022475"/>
    </source>
</evidence>
<dbReference type="PANTHER" id="PTHR30472:SF24">
    <property type="entry name" value="FERRIC ENTEROBACTIN TRANSPORT SYSTEM PERMEASE PROTEIN FEPG"/>
    <property type="match status" value="1"/>
</dbReference>
<dbReference type="Proteomes" id="UP000195062">
    <property type="component" value="Unassembled WGS sequence"/>
</dbReference>
<organism evidence="9 10">
    <name type="scientific">Clavibacter michiganensis subsp. michiganensis</name>
    <dbReference type="NCBI Taxonomy" id="33013"/>
    <lineage>
        <taxon>Bacteria</taxon>
        <taxon>Bacillati</taxon>
        <taxon>Actinomycetota</taxon>
        <taxon>Actinomycetes</taxon>
        <taxon>Micrococcales</taxon>
        <taxon>Microbacteriaceae</taxon>
        <taxon>Clavibacter</taxon>
    </lineage>
</organism>
<comment type="caution">
    <text evidence="9">The sequence shown here is derived from an EMBL/GenBank/DDBJ whole genome shotgun (WGS) entry which is preliminary data.</text>
</comment>
<protein>
    <submittedName>
        <fullName evidence="9">Ferric enterobactin transport system permease protein FepG</fullName>
    </submittedName>
</protein>
<dbReference type="GO" id="GO:0022857">
    <property type="term" value="F:transmembrane transporter activity"/>
    <property type="evidence" value="ECO:0007669"/>
    <property type="project" value="InterPro"/>
</dbReference>
<gene>
    <name evidence="9" type="primary">fepG_4</name>
    <name evidence="9" type="ORF">CMMCAS07_08875</name>
</gene>
<evidence type="ECO:0000256" key="3">
    <source>
        <dbReference type="ARBA" id="ARBA00022448"/>
    </source>
</evidence>
<evidence type="ECO:0000256" key="6">
    <source>
        <dbReference type="ARBA" id="ARBA00022989"/>
    </source>
</evidence>
<reference evidence="9 10" key="1">
    <citation type="submission" date="2016-08" db="EMBL/GenBank/DDBJ databases">
        <title>Genome sequence of Clavibacter michiganensis subsp. michiganensis strain CASJ007.</title>
        <authorList>
            <person name="Thapa S.P."/>
            <person name="Coaker G."/>
        </authorList>
    </citation>
    <scope>NUCLEOTIDE SEQUENCE [LARGE SCALE GENOMIC DNA]</scope>
    <source>
        <strain evidence="9">CASJ007</strain>
    </source>
</reference>
<dbReference type="CDD" id="cd06550">
    <property type="entry name" value="TM_ABC_iron-siderophores_like"/>
    <property type="match status" value="1"/>
</dbReference>
<dbReference type="Pfam" id="PF01032">
    <property type="entry name" value="FecCD"/>
    <property type="match status" value="1"/>
</dbReference>
<comment type="subcellular location">
    <subcellularLocation>
        <location evidence="1">Cell membrane</location>
        <topology evidence="1">Multi-pass membrane protein</topology>
    </subcellularLocation>
</comment>
<dbReference type="GO" id="GO:0005886">
    <property type="term" value="C:plasma membrane"/>
    <property type="evidence" value="ECO:0007669"/>
    <property type="project" value="UniProtKB-SubCell"/>
</dbReference>
<dbReference type="InterPro" id="IPR037294">
    <property type="entry name" value="ABC_BtuC-like"/>
</dbReference>
<dbReference type="AlphaFoldDB" id="A0A251XNT1"/>
<keyword evidence="4" id="KW-1003">Cell membrane</keyword>
<comment type="similarity">
    <text evidence="2">Belongs to the binding-protein-dependent transport system permease family. FecCD subfamily.</text>
</comment>
<keyword evidence="7 8" id="KW-0472">Membrane</keyword>
<feature type="transmembrane region" description="Helical" evidence="8">
    <location>
        <begin position="94"/>
        <end position="116"/>
    </location>
</feature>
<keyword evidence="10" id="KW-1185">Reference proteome</keyword>
<feature type="transmembrane region" description="Helical" evidence="8">
    <location>
        <begin position="310"/>
        <end position="331"/>
    </location>
</feature>
<evidence type="ECO:0000256" key="1">
    <source>
        <dbReference type="ARBA" id="ARBA00004651"/>
    </source>
</evidence>
<dbReference type="PANTHER" id="PTHR30472">
    <property type="entry name" value="FERRIC ENTEROBACTIN TRANSPORT SYSTEM PERMEASE PROTEIN"/>
    <property type="match status" value="1"/>
</dbReference>
<feature type="transmembrane region" description="Helical" evidence="8">
    <location>
        <begin position="64"/>
        <end position="82"/>
    </location>
</feature>
<evidence type="ECO:0000256" key="5">
    <source>
        <dbReference type="ARBA" id="ARBA00022692"/>
    </source>
</evidence>
<feature type="transmembrane region" description="Helical" evidence="8">
    <location>
        <begin position="285"/>
        <end position="303"/>
    </location>
</feature>
<accession>A0A251XNT1</accession>
<proteinExistence type="inferred from homology"/>
<dbReference type="Gene3D" id="1.10.3470.10">
    <property type="entry name" value="ABC transporter involved in vitamin B12 uptake, BtuC"/>
    <property type="match status" value="1"/>
</dbReference>
<dbReference type="SUPFAM" id="SSF81345">
    <property type="entry name" value="ABC transporter involved in vitamin B12 uptake, BtuC"/>
    <property type="match status" value="1"/>
</dbReference>
<evidence type="ECO:0000313" key="9">
    <source>
        <dbReference type="EMBL" id="OUE05050.1"/>
    </source>
</evidence>
<sequence>MRPRIPRRDRVVLGILVLAVLGAAAVGLGTGAYPLSPAQALDALLGGGDAQARFIVADQRLPRVVCAVAIGAALGLSGMVFQSVSRNPLGSPDVIGFSTGAATGGLVAILVTGSTAAAPSSAGSIALGTVVGGFATAFAVHLMSSRTATTGERLVLVGIAVGAMLASVNDFLITRSDLELAQAAATWRFGTLNGISWPQVAPAVLVLAVIVPLAFLGEPPLRMLEMGDDTARALGLDVGRWRTVLLAAGVALAAVGVAAVGPVGFVALAAPHLARRMMPGSRGRMLPALVVGALLLSVADLVAGRLLSPFQIPVGLATSAIGGLYLLWLLASPDTSRRAASSG</sequence>
<keyword evidence="5 8" id="KW-0812">Transmembrane</keyword>
<dbReference type="InterPro" id="IPR000522">
    <property type="entry name" value="ABC_transptr_permease_BtuC"/>
</dbReference>
<dbReference type="GO" id="GO:0033214">
    <property type="term" value="P:siderophore-iron import into cell"/>
    <property type="evidence" value="ECO:0007669"/>
    <property type="project" value="TreeGrafter"/>
</dbReference>
<dbReference type="OMA" id="KTSDHRW"/>